<evidence type="ECO:0000313" key="7">
    <source>
        <dbReference type="EMBL" id="GAA4015239.1"/>
    </source>
</evidence>
<dbReference type="Pfam" id="PF09678">
    <property type="entry name" value="Caa3_CtaG"/>
    <property type="match status" value="1"/>
</dbReference>
<feature type="transmembrane region" description="Helical" evidence="6">
    <location>
        <begin position="214"/>
        <end position="234"/>
    </location>
</feature>
<evidence type="ECO:0000256" key="2">
    <source>
        <dbReference type="ARBA" id="ARBA00022475"/>
    </source>
</evidence>
<evidence type="ECO:0000256" key="4">
    <source>
        <dbReference type="ARBA" id="ARBA00022989"/>
    </source>
</evidence>
<comment type="subcellular location">
    <subcellularLocation>
        <location evidence="1">Cell membrane</location>
        <topology evidence="1">Multi-pass membrane protein</topology>
    </subcellularLocation>
</comment>
<feature type="transmembrane region" description="Helical" evidence="6">
    <location>
        <begin position="140"/>
        <end position="159"/>
    </location>
</feature>
<evidence type="ECO:0000313" key="8">
    <source>
        <dbReference type="Proteomes" id="UP001500235"/>
    </source>
</evidence>
<feature type="transmembrane region" description="Helical" evidence="6">
    <location>
        <begin position="25"/>
        <end position="44"/>
    </location>
</feature>
<keyword evidence="8" id="KW-1185">Reference proteome</keyword>
<accession>A0ABP7SRQ5</accession>
<feature type="transmembrane region" description="Helical" evidence="6">
    <location>
        <begin position="166"/>
        <end position="194"/>
    </location>
</feature>
<evidence type="ECO:0000256" key="6">
    <source>
        <dbReference type="SAM" id="Phobius"/>
    </source>
</evidence>
<dbReference type="Proteomes" id="UP001500235">
    <property type="component" value="Unassembled WGS sequence"/>
</dbReference>
<keyword evidence="4 6" id="KW-1133">Transmembrane helix</keyword>
<sequence length="248" mass="26909">MNPAGAQLWFPYCGAAPVPADLMGRWNLDPMLLAVLALAGWWLWRQAQGAGQRRLLVAAGSLALFLFVSPFCALSSALFAARVTHHVLLAAVLAPLLVFALPEERIRWPGSLALWTGLQAVTFWLWHAPAFYAEALSSDLLYWTMQLTITGTAVGFWAAARRSSSLGAVAALLVSTVQMGLLGALLTFASNPLYLPHFLTTEPWGLAPLEDQQMAGLIMWAPSAGLYLAAALAITRRWLAEQDRELPA</sequence>
<organism evidence="7 8">
    <name type="scientific">Sphingomonas swuensis</name>
    <dbReference type="NCBI Taxonomy" id="977800"/>
    <lineage>
        <taxon>Bacteria</taxon>
        <taxon>Pseudomonadati</taxon>
        <taxon>Pseudomonadota</taxon>
        <taxon>Alphaproteobacteria</taxon>
        <taxon>Sphingomonadales</taxon>
        <taxon>Sphingomonadaceae</taxon>
        <taxon>Sphingomonas</taxon>
    </lineage>
</organism>
<name>A0ABP7SRQ5_9SPHN</name>
<evidence type="ECO:0000256" key="3">
    <source>
        <dbReference type="ARBA" id="ARBA00022692"/>
    </source>
</evidence>
<keyword evidence="5 6" id="KW-0472">Membrane</keyword>
<keyword evidence="2" id="KW-1003">Cell membrane</keyword>
<dbReference type="InterPro" id="IPR019108">
    <property type="entry name" value="Caa3_assmbl_CtaG-rel"/>
</dbReference>
<feature type="transmembrane region" description="Helical" evidence="6">
    <location>
        <begin position="83"/>
        <end position="101"/>
    </location>
</feature>
<reference evidence="8" key="1">
    <citation type="journal article" date="2019" name="Int. J. Syst. Evol. Microbiol.">
        <title>The Global Catalogue of Microorganisms (GCM) 10K type strain sequencing project: providing services to taxonomists for standard genome sequencing and annotation.</title>
        <authorList>
            <consortium name="The Broad Institute Genomics Platform"/>
            <consortium name="The Broad Institute Genome Sequencing Center for Infectious Disease"/>
            <person name="Wu L."/>
            <person name="Ma J."/>
        </authorList>
    </citation>
    <scope>NUCLEOTIDE SEQUENCE [LARGE SCALE GENOMIC DNA]</scope>
    <source>
        <strain evidence="8">JCM 17563</strain>
    </source>
</reference>
<proteinExistence type="predicted"/>
<comment type="caution">
    <text evidence="7">The sequence shown here is derived from an EMBL/GenBank/DDBJ whole genome shotgun (WGS) entry which is preliminary data.</text>
</comment>
<evidence type="ECO:0000256" key="1">
    <source>
        <dbReference type="ARBA" id="ARBA00004651"/>
    </source>
</evidence>
<evidence type="ECO:0000256" key="5">
    <source>
        <dbReference type="ARBA" id="ARBA00023136"/>
    </source>
</evidence>
<dbReference type="EMBL" id="BAABBQ010000001">
    <property type="protein sequence ID" value="GAA4015239.1"/>
    <property type="molecule type" value="Genomic_DNA"/>
</dbReference>
<gene>
    <name evidence="7" type="ORF">GCM10022280_12370</name>
</gene>
<feature type="transmembrane region" description="Helical" evidence="6">
    <location>
        <begin position="56"/>
        <end position="77"/>
    </location>
</feature>
<keyword evidence="3 6" id="KW-0812">Transmembrane</keyword>
<feature type="transmembrane region" description="Helical" evidence="6">
    <location>
        <begin position="108"/>
        <end position="128"/>
    </location>
</feature>
<protein>
    <submittedName>
        <fullName evidence="7">Cytochrome c oxidase assembly protein</fullName>
    </submittedName>
</protein>